<dbReference type="Gene3D" id="2.40.50.100">
    <property type="match status" value="1"/>
</dbReference>
<dbReference type="Pfam" id="PF01016">
    <property type="entry name" value="Ribosomal_L27"/>
    <property type="match status" value="1"/>
</dbReference>
<name>V4B0P9_LOTGI</name>
<dbReference type="OMA" id="NWDHTWV"/>
<dbReference type="EMBL" id="KB199905">
    <property type="protein sequence ID" value="ESP03768.1"/>
    <property type="molecule type" value="Genomic_DNA"/>
</dbReference>
<dbReference type="SUPFAM" id="SSF110324">
    <property type="entry name" value="Ribosomal L27 protein-like"/>
    <property type="match status" value="1"/>
</dbReference>
<evidence type="ECO:0000256" key="8">
    <source>
        <dbReference type="ARBA" id="ARBA00076963"/>
    </source>
</evidence>
<keyword evidence="4" id="KW-0689">Ribosomal protein</keyword>
<dbReference type="PANTHER" id="PTHR15893:SF0">
    <property type="entry name" value="LARGE RIBOSOMAL SUBUNIT PROTEIN BL27M"/>
    <property type="match status" value="1"/>
</dbReference>
<evidence type="ECO:0000313" key="10">
    <source>
        <dbReference type="Proteomes" id="UP000030746"/>
    </source>
</evidence>
<evidence type="ECO:0000256" key="5">
    <source>
        <dbReference type="ARBA" id="ARBA00023128"/>
    </source>
</evidence>
<proteinExistence type="inferred from homology"/>
<dbReference type="FunFam" id="2.40.50.100:FF:000031">
    <property type="entry name" value="39S ribosomal protein L27, mitochondrial"/>
    <property type="match status" value="1"/>
</dbReference>
<dbReference type="InterPro" id="IPR001684">
    <property type="entry name" value="Ribosomal_bL27"/>
</dbReference>
<dbReference type="OrthoDB" id="1867012at2759"/>
<evidence type="ECO:0000256" key="2">
    <source>
        <dbReference type="ARBA" id="ARBA00010797"/>
    </source>
</evidence>
<evidence type="ECO:0000256" key="3">
    <source>
        <dbReference type="ARBA" id="ARBA00022946"/>
    </source>
</evidence>
<sequence>MAASMLKNIFSQTSNFIAKQVYNPIAAAGQLRFAKRKSMSVSKNTRGKARGKGYGWKKQDGDFVHAGEILVKQRGLRYYPGENVKLQKYKSLEAMCDGVVMITSEKLSPLPNSPLHDIVQSGTVINKKFYHVYRTPLHAKFKLVDEV</sequence>
<comment type="subcellular location">
    <subcellularLocation>
        <location evidence="1">Mitochondrion</location>
    </subcellularLocation>
</comment>
<evidence type="ECO:0000256" key="7">
    <source>
        <dbReference type="ARBA" id="ARBA00035267"/>
    </source>
</evidence>
<comment type="similarity">
    <text evidence="2">Belongs to the bacterial ribosomal protein bL27 family.</text>
</comment>
<dbReference type="Proteomes" id="UP000030746">
    <property type="component" value="Unassembled WGS sequence"/>
</dbReference>
<evidence type="ECO:0000256" key="6">
    <source>
        <dbReference type="ARBA" id="ARBA00023274"/>
    </source>
</evidence>
<dbReference type="GeneID" id="20248210"/>
<dbReference type="GO" id="GO:0003735">
    <property type="term" value="F:structural constituent of ribosome"/>
    <property type="evidence" value="ECO:0007669"/>
    <property type="project" value="InterPro"/>
</dbReference>
<dbReference type="HOGENOM" id="CLU_143748_0_0_1"/>
<dbReference type="GO" id="GO:0005743">
    <property type="term" value="C:mitochondrial inner membrane"/>
    <property type="evidence" value="ECO:0007669"/>
    <property type="project" value="UniProtKB-ARBA"/>
</dbReference>
<dbReference type="KEGG" id="lgi:LOTGIDRAFT_230099"/>
<evidence type="ECO:0000256" key="4">
    <source>
        <dbReference type="ARBA" id="ARBA00022980"/>
    </source>
</evidence>
<dbReference type="AlphaFoldDB" id="V4B0P9"/>
<dbReference type="CTD" id="20248210"/>
<keyword evidence="3" id="KW-0809">Transit peptide</keyword>
<dbReference type="GO" id="GO:0006412">
    <property type="term" value="P:translation"/>
    <property type="evidence" value="ECO:0007669"/>
    <property type="project" value="InterPro"/>
</dbReference>
<gene>
    <name evidence="9" type="ORF">LOTGIDRAFT_230099</name>
</gene>
<keyword evidence="5" id="KW-0496">Mitochondrion</keyword>
<accession>V4B0P9</accession>
<dbReference type="PANTHER" id="PTHR15893">
    <property type="entry name" value="RIBOSOMAL PROTEIN L27"/>
    <property type="match status" value="1"/>
</dbReference>
<dbReference type="GO" id="GO:0005762">
    <property type="term" value="C:mitochondrial large ribosomal subunit"/>
    <property type="evidence" value="ECO:0007669"/>
    <property type="project" value="TreeGrafter"/>
</dbReference>
<reference evidence="9 10" key="1">
    <citation type="journal article" date="2013" name="Nature">
        <title>Insights into bilaterian evolution from three spiralian genomes.</title>
        <authorList>
            <person name="Simakov O."/>
            <person name="Marletaz F."/>
            <person name="Cho S.J."/>
            <person name="Edsinger-Gonzales E."/>
            <person name="Havlak P."/>
            <person name="Hellsten U."/>
            <person name="Kuo D.H."/>
            <person name="Larsson T."/>
            <person name="Lv J."/>
            <person name="Arendt D."/>
            <person name="Savage R."/>
            <person name="Osoegawa K."/>
            <person name="de Jong P."/>
            <person name="Grimwood J."/>
            <person name="Chapman J.A."/>
            <person name="Shapiro H."/>
            <person name="Aerts A."/>
            <person name="Otillar R.P."/>
            <person name="Terry A.Y."/>
            <person name="Boore J.L."/>
            <person name="Grigoriev I.V."/>
            <person name="Lindberg D.R."/>
            <person name="Seaver E.C."/>
            <person name="Weisblat D.A."/>
            <person name="Putnam N.H."/>
            <person name="Rokhsar D.S."/>
        </authorList>
    </citation>
    <scope>NUCLEOTIDE SEQUENCE [LARGE SCALE GENOMIC DNA]</scope>
</reference>
<dbReference type="RefSeq" id="XP_009045250.1">
    <property type="nucleotide sequence ID" value="XM_009047002.1"/>
</dbReference>
<evidence type="ECO:0000256" key="1">
    <source>
        <dbReference type="ARBA" id="ARBA00004173"/>
    </source>
</evidence>
<keyword evidence="6" id="KW-0687">Ribonucleoprotein</keyword>
<evidence type="ECO:0000313" key="9">
    <source>
        <dbReference type="EMBL" id="ESP03768.1"/>
    </source>
</evidence>
<dbReference type="PRINTS" id="PR00063">
    <property type="entry name" value="RIBOSOMALL27"/>
</dbReference>
<organism evidence="9 10">
    <name type="scientific">Lottia gigantea</name>
    <name type="common">Giant owl limpet</name>
    <dbReference type="NCBI Taxonomy" id="225164"/>
    <lineage>
        <taxon>Eukaryota</taxon>
        <taxon>Metazoa</taxon>
        <taxon>Spiralia</taxon>
        <taxon>Lophotrochozoa</taxon>
        <taxon>Mollusca</taxon>
        <taxon>Gastropoda</taxon>
        <taxon>Patellogastropoda</taxon>
        <taxon>Lottioidea</taxon>
        <taxon>Lottiidae</taxon>
        <taxon>Lottia</taxon>
    </lineage>
</organism>
<protein>
    <recommendedName>
        <fullName evidence="7">Large ribosomal subunit protein bL27m</fullName>
    </recommendedName>
    <alternativeName>
        <fullName evidence="8">39S ribosomal protein L27, mitochondrial</fullName>
    </alternativeName>
</protein>
<keyword evidence="10" id="KW-1185">Reference proteome</keyword>
<dbReference type="STRING" id="225164.V4B0P9"/>